<gene>
    <name evidence="8" type="ORF">GGR32_001733</name>
</gene>
<evidence type="ECO:0000259" key="7">
    <source>
        <dbReference type="Pfam" id="PF07715"/>
    </source>
</evidence>
<dbReference type="SUPFAM" id="SSF56935">
    <property type="entry name" value="Porins"/>
    <property type="match status" value="1"/>
</dbReference>
<evidence type="ECO:0000256" key="5">
    <source>
        <dbReference type="SAM" id="SignalP"/>
    </source>
</evidence>
<dbReference type="Pfam" id="PF13715">
    <property type="entry name" value="CarbopepD_reg_2"/>
    <property type="match status" value="1"/>
</dbReference>
<keyword evidence="4" id="KW-0798">TonB box</keyword>
<keyword evidence="5" id="KW-0732">Signal</keyword>
<keyword evidence="8" id="KW-0675">Receptor</keyword>
<dbReference type="Pfam" id="PF07715">
    <property type="entry name" value="Plug"/>
    <property type="match status" value="1"/>
</dbReference>
<dbReference type="Gene3D" id="2.60.40.1120">
    <property type="entry name" value="Carboxypeptidase-like, regulatory domain"/>
    <property type="match status" value="1"/>
</dbReference>
<dbReference type="PANTHER" id="PTHR40980">
    <property type="entry name" value="PLUG DOMAIN-CONTAINING PROTEIN"/>
    <property type="match status" value="1"/>
</dbReference>
<feature type="signal peptide" evidence="5">
    <location>
        <begin position="1"/>
        <end position="18"/>
    </location>
</feature>
<dbReference type="Proteomes" id="UP000553034">
    <property type="component" value="Unassembled WGS sequence"/>
</dbReference>
<dbReference type="RefSeq" id="WP_183477783.1">
    <property type="nucleotide sequence ID" value="NZ_JACIFO010000006.1"/>
</dbReference>
<evidence type="ECO:0000256" key="2">
    <source>
        <dbReference type="ARBA" id="ARBA00023136"/>
    </source>
</evidence>
<dbReference type="GO" id="GO:0009279">
    <property type="term" value="C:cell outer membrane"/>
    <property type="evidence" value="ECO:0007669"/>
    <property type="project" value="UniProtKB-SubCell"/>
</dbReference>
<dbReference type="Pfam" id="PF00593">
    <property type="entry name" value="TonB_dep_Rec_b-barrel"/>
    <property type="match status" value="1"/>
</dbReference>
<dbReference type="SUPFAM" id="SSF49464">
    <property type="entry name" value="Carboxypeptidase regulatory domain-like"/>
    <property type="match status" value="1"/>
</dbReference>
<evidence type="ECO:0000259" key="6">
    <source>
        <dbReference type="Pfam" id="PF00593"/>
    </source>
</evidence>
<dbReference type="Gene3D" id="2.170.130.10">
    <property type="entry name" value="TonB-dependent receptor, plug domain"/>
    <property type="match status" value="1"/>
</dbReference>
<comment type="similarity">
    <text evidence="4">Belongs to the TonB-dependent receptor family.</text>
</comment>
<organism evidence="8 9">
    <name type="scientific">Mesonia hippocampi</name>
    <dbReference type="NCBI Taxonomy" id="1628250"/>
    <lineage>
        <taxon>Bacteria</taxon>
        <taxon>Pseudomonadati</taxon>
        <taxon>Bacteroidota</taxon>
        <taxon>Flavobacteriia</taxon>
        <taxon>Flavobacteriales</taxon>
        <taxon>Flavobacteriaceae</taxon>
        <taxon>Mesonia</taxon>
    </lineage>
</organism>
<accession>A0A840EQV4</accession>
<feature type="domain" description="TonB-dependent receptor-like beta-barrel" evidence="6">
    <location>
        <begin position="444"/>
        <end position="888"/>
    </location>
</feature>
<reference evidence="8 9" key="1">
    <citation type="submission" date="2020-08" db="EMBL/GenBank/DDBJ databases">
        <title>Genomic Encyclopedia of Type Strains, Phase IV (KMG-IV): sequencing the most valuable type-strain genomes for metagenomic binning, comparative biology and taxonomic classification.</title>
        <authorList>
            <person name="Goeker M."/>
        </authorList>
    </citation>
    <scope>NUCLEOTIDE SEQUENCE [LARGE SCALE GENOMIC DNA]</scope>
    <source>
        <strain evidence="8 9">DSM 29568</strain>
    </source>
</reference>
<dbReference type="InterPro" id="IPR012910">
    <property type="entry name" value="Plug_dom"/>
</dbReference>
<proteinExistence type="inferred from homology"/>
<dbReference type="Gene3D" id="2.40.170.20">
    <property type="entry name" value="TonB-dependent receptor, beta-barrel domain"/>
    <property type="match status" value="1"/>
</dbReference>
<evidence type="ECO:0000256" key="1">
    <source>
        <dbReference type="ARBA" id="ARBA00004442"/>
    </source>
</evidence>
<dbReference type="InterPro" id="IPR036942">
    <property type="entry name" value="Beta-barrel_TonB_sf"/>
</dbReference>
<evidence type="ECO:0000313" key="8">
    <source>
        <dbReference type="EMBL" id="MBB4119435.1"/>
    </source>
</evidence>
<feature type="chain" id="PRO_5032384689" evidence="5">
    <location>
        <begin position="19"/>
        <end position="921"/>
    </location>
</feature>
<keyword evidence="3" id="KW-0998">Cell outer membrane</keyword>
<sequence>MKFLFTTLLLCFSSICLSQEVGSIAGSLTDKEANNSPLPFANVLIKNSSKGTTSDFDGLYRIENLEPGTYTVVFSFVGYETIEVPNVTVVAGKVTEINTALGSSAAALDEVIITTVARRDSEVALLLDQKKAVEMKQSIGAQELSRKGVSDASSAVTKTSGIAKQEGSSNIYVRGLDDRYNSTSLNNLPIPSNNSLRKNIDLSIFATDIIEAIDIDKTYVTTNYGDFGGASINIDSKEYTGNGFFEIDLGTGINTNAINTDEFKQHDGPKYLGFSNPKMPNNPLDAYNFTTSWETQSKTPIASSYGLTGGKSFNIGNESKLSFFLHGSFNNNFSYKEGVERGSVSKQAIARKDLTFESYDYTTGTTGIANLTYKVNNNHKISYNGLYINSTSQQHNEYRGVLDIFDQAANGGGYIRRSIFERTQLFVNQLIGTHTLTDQIDVNWGATYNQMRNDMPDRMQNTLRPVDDNNLEVLTLSELSDANNHRYFHELNEDEYAARIAADYKFSKNSEDEYAGKITLGYQVKTKDIHFNASQYNFALPTGKDNPNVVVDPYHLDSFFNQESLDNGNIQGIKTLFGGSFDRPEKYNGTQIINAGYVNFQYQFNKLTLLAGLRGEKITQKIDWLTAVSPMGGEETLDETQILPSLSLKYELNEKNNLRFAASKTYTLPQFIERAKFQYVNVTYPTIGNPDLYSSTNYNVDLRWEFFPKNDELISVTAFGKLIQDPINEFVIASATNDISWANTGDLAKGVGIELEARKNLLKKELDDTRIQKLALGGNISYLYTEQDLDSEKVGKETSYSVRFTDSTSPLTGASDWLINADLSYSHDFSEKSNLLLTLAGNYFSDRFYAIGTNNQGGIYDKAVFSMDFIAKYQINKNLGIGLSAKNLTNPTIERYQDEQDVVVKSYDLGQSFSLSLNYKF</sequence>
<comment type="subcellular location">
    <subcellularLocation>
        <location evidence="1 4">Cell outer membrane</location>
    </subcellularLocation>
</comment>
<comment type="caution">
    <text evidence="8">The sequence shown here is derived from an EMBL/GenBank/DDBJ whole genome shotgun (WGS) entry which is preliminary data.</text>
</comment>
<dbReference type="PANTHER" id="PTHR40980:SF5">
    <property type="entry name" value="TONB-DEPENDENT RECEPTOR"/>
    <property type="match status" value="1"/>
</dbReference>
<dbReference type="InterPro" id="IPR000531">
    <property type="entry name" value="Beta-barrel_TonB"/>
</dbReference>
<keyword evidence="9" id="KW-1185">Reference proteome</keyword>
<evidence type="ECO:0000313" key="9">
    <source>
        <dbReference type="Proteomes" id="UP000553034"/>
    </source>
</evidence>
<evidence type="ECO:0000256" key="3">
    <source>
        <dbReference type="ARBA" id="ARBA00023237"/>
    </source>
</evidence>
<dbReference type="AlphaFoldDB" id="A0A840EQV4"/>
<name>A0A840EQV4_9FLAO</name>
<dbReference type="EMBL" id="JACIFO010000006">
    <property type="protein sequence ID" value="MBB4119435.1"/>
    <property type="molecule type" value="Genomic_DNA"/>
</dbReference>
<dbReference type="InterPro" id="IPR008969">
    <property type="entry name" value="CarboxyPept-like_regulatory"/>
</dbReference>
<dbReference type="InterPro" id="IPR037066">
    <property type="entry name" value="Plug_dom_sf"/>
</dbReference>
<feature type="domain" description="TonB-dependent receptor plug" evidence="7">
    <location>
        <begin position="132"/>
        <end position="227"/>
    </location>
</feature>
<evidence type="ECO:0000256" key="4">
    <source>
        <dbReference type="RuleBase" id="RU003357"/>
    </source>
</evidence>
<keyword evidence="2 4" id="KW-0472">Membrane</keyword>
<protein>
    <submittedName>
        <fullName evidence="8">TonB-dependent receptor</fullName>
    </submittedName>
</protein>